<dbReference type="PANTHER" id="PTHR39550:SF1">
    <property type="entry name" value="SLL0658 PROTEIN"/>
    <property type="match status" value="1"/>
</dbReference>
<reference evidence="1 2" key="1">
    <citation type="submission" date="2012-01" db="EMBL/GenBank/DDBJ databases">
        <title>The Genome Sequence of Treponema denticola SP33.</title>
        <authorList>
            <consortium name="The Broad Institute Genome Sequencing Platform"/>
            <person name="Earl A."/>
            <person name="Ward D."/>
            <person name="Feldgarden M."/>
            <person name="Gevers D."/>
            <person name="Blanton J.M."/>
            <person name="Fenno C.J."/>
            <person name="Baranova O.V."/>
            <person name="Mathney J."/>
            <person name="Dewhirst F.E."/>
            <person name="Izard J."/>
            <person name="Young S.K."/>
            <person name="Zeng Q."/>
            <person name="Gargeya S."/>
            <person name="Fitzgerald M."/>
            <person name="Haas B."/>
            <person name="Abouelleil A."/>
            <person name="Alvarado L."/>
            <person name="Arachchi H.M."/>
            <person name="Berlin A."/>
            <person name="Chapman S.B."/>
            <person name="Gearin G."/>
            <person name="Goldberg J."/>
            <person name="Griggs A."/>
            <person name="Gujja S."/>
            <person name="Hansen M."/>
            <person name="Heiman D."/>
            <person name="Howarth C."/>
            <person name="Larimer J."/>
            <person name="Lui A."/>
            <person name="MacDonald P.J.P."/>
            <person name="McCowen C."/>
            <person name="Montmayeur A."/>
            <person name="Murphy C."/>
            <person name="Neiman D."/>
            <person name="Pearson M."/>
            <person name="Priest M."/>
            <person name="Roberts A."/>
            <person name="Saif S."/>
            <person name="Shea T."/>
            <person name="Sisk P."/>
            <person name="Stolte C."/>
            <person name="Sykes S."/>
            <person name="Wortman J."/>
            <person name="Nusbaum C."/>
            <person name="Birren B."/>
        </authorList>
    </citation>
    <scope>NUCLEOTIDE SEQUENCE [LARGE SCALE GENOMIC DNA]</scope>
    <source>
        <strain evidence="1 2">SP33</strain>
    </source>
</reference>
<accession>M2BVM7</accession>
<dbReference type="EMBL" id="AGDZ01000018">
    <property type="protein sequence ID" value="EMB25543.1"/>
    <property type="molecule type" value="Genomic_DNA"/>
</dbReference>
<evidence type="ECO:0000313" key="2">
    <source>
        <dbReference type="Proteomes" id="UP000016183"/>
    </source>
</evidence>
<gene>
    <name evidence="1" type="ORF">HMPREF9733_00675</name>
</gene>
<name>M2BVM7_TREDN</name>
<sequence>MIVISDTTPVISFLKIDRLDLLETLFGIVQIPRSVFAELTGNIKYRDEAEIIKNTTFIQMIDDIDENYVSLLRRSAGLDLGESEAIYLSDNKKADLLLMDEARGREVAIRMGIKVMGTIGILGLAYEDSLISKEEIKQAIEILRDFGRHISERLYEQLLNFIQRN</sequence>
<dbReference type="InterPro" id="IPR021799">
    <property type="entry name" value="PIN-like_prokaryotic"/>
</dbReference>
<protein>
    <recommendedName>
        <fullName evidence="3">Nucleic acid-binding protein</fullName>
    </recommendedName>
</protein>
<dbReference type="HOGENOM" id="CLU_115769_0_1_12"/>
<dbReference type="PATRIC" id="fig|999437.3.peg.679"/>
<dbReference type="OrthoDB" id="9796404at2"/>
<dbReference type="Pfam" id="PF11848">
    <property type="entry name" value="DUF3368"/>
    <property type="match status" value="1"/>
</dbReference>
<dbReference type="PANTHER" id="PTHR39550">
    <property type="entry name" value="SLL0658 PROTEIN"/>
    <property type="match status" value="1"/>
</dbReference>
<evidence type="ECO:0008006" key="3">
    <source>
        <dbReference type="Google" id="ProtNLM"/>
    </source>
</evidence>
<comment type="caution">
    <text evidence="1">The sequence shown here is derived from an EMBL/GenBank/DDBJ whole genome shotgun (WGS) entry which is preliminary data.</text>
</comment>
<dbReference type="Proteomes" id="UP000016183">
    <property type="component" value="Unassembled WGS sequence"/>
</dbReference>
<evidence type="ECO:0000313" key="1">
    <source>
        <dbReference type="EMBL" id="EMB25543.1"/>
    </source>
</evidence>
<organism evidence="1 2">
    <name type="scientific">Treponema denticola SP33</name>
    <dbReference type="NCBI Taxonomy" id="999437"/>
    <lineage>
        <taxon>Bacteria</taxon>
        <taxon>Pseudomonadati</taxon>
        <taxon>Spirochaetota</taxon>
        <taxon>Spirochaetia</taxon>
        <taxon>Spirochaetales</taxon>
        <taxon>Treponemataceae</taxon>
        <taxon>Treponema</taxon>
    </lineage>
</organism>
<dbReference type="RefSeq" id="WP_010694019.1">
    <property type="nucleotide sequence ID" value="NZ_KB442453.1"/>
</dbReference>
<dbReference type="AlphaFoldDB" id="M2BVM7"/>
<proteinExistence type="predicted"/>